<dbReference type="EMBL" id="RSCD01000017">
    <property type="protein sequence ID" value="RSH87458.1"/>
    <property type="molecule type" value="Genomic_DNA"/>
</dbReference>
<keyword evidence="2" id="KW-1185">Reference proteome</keyword>
<sequence length="207" mass="22590">MSAPDEAARQLRDDSLSSTVSQSNVSDVTASSYDLDFRTPATTVLITEMKVSLLVLRVAYATIAGPSETGESLREETKQRCELLLNQFETVFIDPDTYIPFLSQAHCTERLAVAVATARGVITGETGDDHLTGDRKVAYEATNILLDCLFRVSEMRDVSRQCRESGITDTEVISAMWDMAARGDDVDDLLDAMEDGMALSDPGRLPG</sequence>
<evidence type="ECO:0000313" key="1">
    <source>
        <dbReference type="EMBL" id="RSH87458.1"/>
    </source>
</evidence>
<reference evidence="1 2" key="1">
    <citation type="submission" date="2018-11" db="EMBL/GenBank/DDBJ databases">
        <title>Genome sequence of Saitozyma podzolica DSM 27192.</title>
        <authorList>
            <person name="Aliyu H."/>
            <person name="Gorte O."/>
            <person name="Ochsenreither K."/>
        </authorList>
    </citation>
    <scope>NUCLEOTIDE SEQUENCE [LARGE SCALE GENOMIC DNA]</scope>
    <source>
        <strain evidence="1 2">DSM 27192</strain>
    </source>
</reference>
<name>A0A427Y8N3_9TREE</name>
<evidence type="ECO:0000313" key="2">
    <source>
        <dbReference type="Proteomes" id="UP000279259"/>
    </source>
</evidence>
<gene>
    <name evidence="1" type="ORF">EHS25_003368</name>
</gene>
<organism evidence="1 2">
    <name type="scientific">Saitozyma podzolica</name>
    <dbReference type="NCBI Taxonomy" id="1890683"/>
    <lineage>
        <taxon>Eukaryota</taxon>
        <taxon>Fungi</taxon>
        <taxon>Dikarya</taxon>
        <taxon>Basidiomycota</taxon>
        <taxon>Agaricomycotina</taxon>
        <taxon>Tremellomycetes</taxon>
        <taxon>Tremellales</taxon>
        <taxon>Trimorphomycetaceae</taxon>
        <taxon>Saitozyma</taxon>
    </lineage>
</organism>
<dbReference type="Proteomes" id="UP000279259">
    <property type="component" value="Unassembled WGS sequence"/>
</dbReference>
<dbReference type="AlphaFoldDB" id="A0A427Y8N3"/>
<comment type="caution">
    <text evidence="1">The sequence shown here is derived from an EMBL/GenBank/DDBJ whole genome shotgun (WGS) entry which is preliminary data.</text>
</comment>
<accession>A0A427Y8N3</accession>
<protein>
    <submittedName>
        <fullName evidence="1">Uncharacterized protein</fullName>
    </submittedName>
</protein>
<proteinExistence type="predicted"/>